<evidence type="ECO:0000313" key="3">
    <source>
        <dbReference type="Proteomes" id="UP001143370"/>
    </source>
</evidence>
<reference evidence="2" key="2">
    <citation type="submission" date="2023-01" db="EMBL/GenBank/DDBJ databases">
        <authorList>
            <person name="Sun Q."/>
            <person name="Evtushenko L."/>
        </authorList>
    </citation>
    <scope>NUCLEOTIDE SEQUENCE</scope>
    <source>
        <strain evidence="2">VKM B-2484</strain>
    </source>
</reference>
<feature type="region of interest" description="Disordered" evidence="1">
    <location>
        <begin position="37"/>
        <end position="76"/>
    </location>
</feature>
<comment type="caution">
    <text evidence="2">The sequence shown here is derived from an EMBL/GenBank/DDBJ whole genome shotgun (WGS) entry which is preliminary data.</text>
</comment>
<dbReference type="Proteomes" id="UP001143370">
    <property type="component" value="Unassembled WGS sequence"/>
</dbReference>
<gene>
    <name evidence="2" type="ORF">GCM10017643_29600</name>
</gene>
<evidence type="ECO:0000256" key="1">
    <source>
        <dbReference type="SAM" id="MobiDB-lite"/>
    </source>
</evidence>
<dbReference type="AlphaFoldDB" id="A0A9W6JBR0"/>
<keyword evidence="3" id="KW-1185">Reference proteome</keyword>
<proteinExistence type="predicted"/>
<protein>
    <submittedName>
        <fullName evidence="2">Uncharacterized protein</fullName>
    </submittedName>
</protein>
<organism evidence="2 3">
    <name type="scientific">Ancylobacter dichloromethanicus</name>
    <dbReference type="NCBI Taxonomy" id="518825"/>
    <lineage>
        <taxon>Bacteria</taxon>
        <taxon>Pseudomonadati</taxon>
        <taxon>Pseudomonadota</taxon>
        <taxon>Alphaproteobacteria</taxon>
        <taxon>Hyphomicrobiales</taxon>
        <taxon>Xanthobacteraceae</taxon>
        <taxon>Ancylobacter</taxon>
    </lineage>
</organism>
<accession>A0A9W6JBR0</accession>
<name>A0A9W6JBR0_9HYPH</name>
<dbReference type="EMBL" id="BSFJ01000019">
    <property type="protein sequence ID" value="GLK72844.1"/>
    <property type="molecule type" value="Genomic_DNA"/>
</dbReference>
<evidence type="ECO:0000313" key="2">
    <source>
        <dbReference type="EMBL" id="GLK72844.1"/>
    </source>
</evidence>
<feature type="region of interest" description="Disordered" evidence="1">
    <location>
        <begin position="1"/>
        <end position="20"/>
    </location>
</feature>
<sequence>MVERPARRLAGSGRGRGGRLADFHVDDMAARRLDARRPLHHVHDDEGGDLAAAGSAGKIGSGKTGGDKIGGGLDTG</sequence>
<reference evidence="2" key="1">
    <citation type="journal article" date="2014" name="Int. J. Syst. Evol. Microbiol.">
        <title>Complete genome sequence of Corynebacterium casei LMG S-19264T (=DSM 44701T), isolated from a smear-ripened cheese.</title>
        <authorList>
            <consortium name="US DOE Joint Genome Institute (JGI-PGF)"/>
            <person name="Walter F."/>
            <person name="Albersmeier A."/>
            <person name="Kalinowski J."/>
            <person name="Ruckert C."/>
        </authorList>
    </citation>
    <scope>NUCLEOTIDE SEQUENCE</scope>
    <source>
        <strain evidence="2">VKM B-2484</strain>
    </source>
</reference>
<feature type="compositionally biased region" description="Gly residues" evidence="1">
    <location>
        <begin position="57"/>
        <end position="76"/>
    </location>
</feature>